<keyword evidence="3" id="KW-1185">Reference proteome</keyword>
<dbReference type="Proteomes" id="UP000887566">
    <property type="component" value="Unplaced"/>
</dbReference>
<feature type="region of interest" description="Disordered" evidence="1">
    <location>
        <begin position="79"/>
        <end position="100"/>
    </location>
</feature>
<keyword evidence="2" id="KW-0472">Membrane</keyword>
<keyword evidence="2" id="KW-1133">Transmembrane helix</keyword>
<organism evidence="3 4">
    <name type="scientific">Plectus sambesii</name>
    <dbReference type="NCBI Taxonomy" id="2011161"/>
    <lineage>
        <taxon>Eukaryota</taxon>
        <taxon>Metazoa</taxon>
        <taxon>Ecdysozoa</taxon>
        <taxon>Nematoda</taxon>
        <taxon>Chromadorea</taxon>
        <taxon>Plectida</taxon>
        <taxon>Plectina</taxon>
        <taxon>Plectoidea</taxon>
        <taxon>Plectidae</taxon>
        <taxon>Plectus</taxon>
    </lineage>
</organism>
<evidence type="ECO:0000313" key="4">
    <source>
        <dbReference type="WBParaSite" id="PSAMB.scaffold12403size2782.g34847.t1"/>
    </source>
</evidence>
<sequence>MMTPYNGLKNTEAQRKTVEEVQNYLVHKTRPLPGFVKNIRGKAYLKDSITEQELKDFGIATDIHGFEFDKEVMKLRDGRRGNQESNGVSSHRRQSSTPFSLPPSAFLRAYSRTVIVSLFDDTMSMTEGDGTGVLPLADLADNRVFAVLFCVVFALLLLLLFALMCKVWGLRRAVVPSPYRVDGPSQIYLTPEV</sequence>
<dbReference type="AlphaFoldDB" id="A0A914UV74"/>
<evidence type="ECO:0000256" key="1">
    <source>
        <dbReference type="SAM" id="MobiDB-lite"/>
    </source>
</evidence>
<feature type="transmembrane region" description="Helical" evidence="2">
    <location>
        <begin position="144"/>
        <end position="163"/>
    </location>
</feature>
<keyword evidence="2" id="KW-0812">Transmembrane</keyword>
<evidence type="ECO:0000313" key="3">
    <source>
        <dbReference type="Proteomes" id="UP000887566"/>
    </source>
</evidence>
<proteinExistence type="predicted"/>
<feature type="compositionally biased region" description="Polar residues" evidence="1">
    <location>
        <begin position="83"/>
        <end position="99"/>
    </location>
</feature>
<dbReference type="WBParaSite" id="PSAMB.scaffold12403size2782.g34847.t1">
    <property type="protein sequence ID" value="PSAMB.scaffold12403size2782.g34847.t1"/>
    <property type="gene ID" value="PSAMB.scaffold12403size2782.g34847"/>
</dbReference>
<name>A0A914UV74_9BILA</name>
<accession>A0A914UV74</accession>
<protein>
    <submittedName>
        <fullName evidence="4">Uncharacterized protein</fullName>
    </submittedName>
</protein>
<reference evidence="4" key="1">
    <citation type="submission" date="2022-11" db="UniProtKB">
        <authorList>
            <consortium name="WormBaseParasite"/>
        </authorList>
    </citation>
    <scope>IDENTIFICATION</scope>
</reference>
<evidence type="ECO:0000256" key="2">
    <source>
        <dbReference type="SAM" id="Phobius"/>
    </source>
</evidence>